<dbReference type="Proteomes" id="UP000654947">
    <property type="component" value="Unassembled WGS sequence"/>
</dbReference>
<sequence>MRALKAIGAAALGLIAGGAVGFALSEVLAVLLLVLGGGELPEWAPALRYFLPLFAAFGLICAPVLVSRERK</sequence>
<dbReference type="Pfam" id="PF19382">
    <property type="entry name" value="DUF5957"/>
    <property type="match status" value="1"/>
</dbReference>
<reference evidence="2 3" key="1">
    <citation type="journal article" date="2014" name="Int. J. Syst. Evol. Microbiol.">
        <title>Complete genome sequence of Corynebacterium casei LMG S-19264T (=DSM 44701T), isolated from a smear-ripened cheese.</title>
        <authorList>
            <consortium name="US DOE Joint Genome Institute (JGI-PGF)"/>
            <person name="Walter F."/>
            <person name="Albersmeier A."/>
            <person name="Kalinowski J."/>
            <person name="Ruckert C."/>
        </authorList>
    </citation>
    <scope>NUCLEOTIDE SEQUENCE [LARGE SCALE GENOMIC DNA]</scope>
    <source>
        <strain evidence="2 3">KCTC 19473</strain>
    </source>
</reference>
<protein>
    <submittedName>
        <fullName evidence="2">Uncharacterized protein</fullName>
    </submittedName>
</protein>
<keyword evidence="3" id="KW-1185">Reference proteome</keyword>
<dbReference type="InterPro" id="IPR046001">
    <property type="entry name" value="DUF5957"/>
</dbReference>
<gene>
    <name evidence="2" type="ORF">GCM10007147_26750</name>
</gene>
<evidence type="ECO:0000313" key="3">
    <source>
        <dbReference type="Proteomes" id="UP000654947"/>
    </source>
</evidence>
<feature type="transmembrane region" description="Helical" evidence="1">
    <location>
        <begin position="49"/>
        <end position="66"/>
    </location>
</feature>
<name>A0A919CIM4_9ACTN</name>
<accession>A0A919CIM4</accession>
<evidence type="ECO:0000313" key="2">
    <source>
        <dbReference type="EMBL" id="GHD27587.1"/>
    </source>
</evidence>
<keyword evidence="1" id="KW-0472">Membrane</keyword>
<dbReference type="AlphaFoldDB" id="A0A919CIM4"/>
<comment type="caution">
    <text evidence="2">The sequence shown here is derived from an EMBL/GenBank/DDBJ whole genome shotgun (WGS) entry which is preliminary data.</text>
</comment>
<proteinExistence type="predicted"/>
<keyword evidence="1" id="KW-1133">Transmembrane helix</keyword>
<organism evidence="2 3">
    <name type="scientific">Nocardiopsis kunsanensis</name>
    <dbReference type="NCBI Taxonomy" id="141693"/>
    <lineage>
        <taxon>Bacteria</taxon>
        <taxon>Bacillati</taxon>
        <taxon>Actinomycetota</taxon>
        <taxon>Actinomycetes</taxon>
        <taxon>Streptosporangiales</taxon>
        <taxon>Nocardiopsidaceae</taxon>
        <taxon>Nocardiopsis</taxon>
    </lineage>
</organism>
<keyword evidence="1" id="KW-0812">Transmembrane</keyword>
<dbReference type="RefSeq" id="WP_193518052.1">
    <property type="nucleotide sequence ID" value="NZ_BMXL01000013.1"/>
</dbReference>
<dbReference type="EMBL" id="BMXL01000013">
    <property type="protein sequence ID" value="GHD27587.1"/>
    <property type="molecule type" value="Genomic_DNA"/>
</dbReference>
<evidence type="ECO:0000256" key="1">
    <source>
        <dbReference type="SAM" id="Phobius"/>
    </source>
</evidence>